<keyword evidence="3" id="KW-1185">Reference proteome</keyword>
<accession>A0A401RH56</accession>
<comment type="caution">
    <text evidence="2">The sequence shown here is derived from an EMBL/GenBank/DDBJ whole genome shotgun (WGS) entry which is preliminary data.</text>
</comment>
<organism evidence="2 3">
    <name type="scientific">Chiloscyllium punctatum</name>
    <name type="common">Brownbanded bambooshark</name>
    <name type="synonym">Hemiscyllium punctatum</name>
    <dbReference type="NCBI Taxonomy" id="137246"/>
    <lineage>
        <taxon>Eukaryota</taxon>
        <taxon>Metazoa</taxon>
        <taxon>Chordata</taxon>
        <taxon>Craniata</taxon>
        <taxon>Vertebrata</taxon>
        <taxon>Chondrichthyes</taxon>
        <taxon>Elasmobranchii</taxon>
        <taxon>Galeomorphii</taxon>
        <taxon>Galeoidea</taxon>
        <taxon>Orectolobiformes</taxon>
        <taxon>Hemiscylliidae</taxon>
        <taxon>Chiloscyllium</taxon>
    </lineage>
</organism>
<evidence type="ECO:0000313" key="2">
    <source>
        <dbReference type="EMBL" id="GCC17482.1"/>
    </source>
</evidence>
<gene>
    <name evidence="2" type="ORF">chiPu_0022624</name>
</gene>
<dbReference type="EMBL" id="BEZZ01009497">
    <property type="protein sequence ID" value="GCC17482.1"/>
    <property type="molecule type" value="Genomic_DNA"/>
</dbReference>
<evidence type="ECO:0000313" key="3">
    <source>
        <dbReference type="Proteomes" id="UP000287033"/>
    </source>
</evidence>
<reference evidence="2 3" key="1">
    <citation type="journal article" date="2018" name="Nat. Ecol. Evol.">
        <title>Shark genomes provide insights into elasmobranch evolution and the origin of vertebrates.</title>
        <authorList>
            <person name="Hara Y"/>
            <person name="Yamaguchi K"/>
            <person name="Onimaru K"/>
            <person name="Kadota M"/>
            <person name="Koyanagi M"/>
            <person name="Keeley SD"/>
            <person name="Tatsumi K"/>
            <person name="Tanaka K"/>
            <person name="Motone F"/>
            <person name="Kageyama Y"/>
            <person name="Nozu R"/>
            <person name="Adachi N"/>
            <person name="Nishimura O"/>
            <person name="Nakagawa R"/>
            <person name="Tanegashima C"/>
            <person name="Kiyatake I"/>
            <person name="Matsumoto R"/>
            <person name="Murakumo K"/>
            <person name="Nishida K"/>
            <person name="Terakita A"/>
            <person name="Kuratani S"/>
            <person name="Sato K"/>
            <person name="Hyodo S Kuraku.S."/>
        </authorList>
    </citation>
    <scope>NUCLEOTIDE SEQUENCE [LARGE SCALE GENOMIC DNA]</scope>
</reference>
<protein>
    <submittedName>
        <fullName evidence="2">Uncharacterized protein</fullName>
    </submittedName>
</protein>
<name>A0A401RH56_CHIPU</name>
<dbReference type="AlphaFoldDB" id="A0A401RH56"/>
<proteinExistence type="predicted"/>
<feature type="region of interest" description="Disordered" evidence="1">
    <location>
        <begin position="20"/>
        <end position="53"/>
    </location>
</feature>
<sequence>MVPSIRQRWGGGIEHVCFGLGKPPRPSGAGKQSRLPIGRLRRQSDGGRRPPFPIGGAVCVRSIRRRGVKGLFPIGRRGRQSGQGWGWGGLRLTESAVRRDGAGATPPPLDWCRMPEKENARALLATAAVRQGRAVPQSLMVIGDQGVGGVLRRAVGEGGGG</sequence>
<evidence type="ECO:0000256" key="1">
    <source>
        <dbReference type="SAM" id="MobiDB-lite"/>
    </source>
</evidence>
<dbReference type="Proteomes" id="UP000287033">
    <property type="component" value="Unassembled WGS sequence"/>
</dbReference>